<sequence>MIKLFRRFLALVVFTFVTLLIFIPSFAFLQDLTEPEEFATADVIMVFGAGMDADGTLHASTILRVEKGVILYQQGAAPRLHMSGGMARDSGPSAGDQMRALAVRMGVTHDVITSETRSLSTLQNALFSLPDLPQNGRIIAVSEGFHLPRVWASLHWAALNDGRSFDIALSNSEPFRSTSPSLNWPEGAMVWREVLATGFNALRAAAWQASGIMGAENRDDWLK</sequence>
<organism evidence="2 3">
    <name type="scientific">Halocynthiibacter styelae</name>
    <dbReference type="NCBI Taxonomy" id="2761955"/>
    <lineage>
        <taxon>Bacteria</taxon>
        <taxon>Pseudomonadati</taxon>
        <taxon>Pseudomonadota</taxon>
        <taxon>Alphaproteobacteria</taxon>
        <taxon>Rhodobacterales</taxon>
        <taxon>Paracoccaceae</taxon>
        <taxon>Halocynthiibacter</taxon>
    </lineage>
</organism>
<dbReference type="InterPro" id="IPR003848">
    <property type="entry name" value="DUF218"/>
</dbReference>
<feature type="domain" description="DUF218" evidence="1">
    <location>
        <begin position="42"/>
        <end position="195"/>
    </location>
</feature>
<dbReference type="Proteomes" id="UP000640583">
    <property type="component" value="Unassembled WGS sequence"/>
</dbReference>
<evidence type="ECO:0000313" key="3">
    <source>
        <dbReference type="Proteomes" id="UP000640583"/>
    </source>
</evidence>
<dbReference type="PANTHER" id="PTHR30336">
    <property type="entry name" value="INNER MEMBRANE PROTEIN, PROBABLE PERMEASE"/>
    <property type="match status" value="1"/>
</dbReference>
<evidence type="ECO:0000259" key="1">
    <source>
        <dbReference type="Pfam" id="PF02698"/>
    </source>
</evidence>
<accession>A0A8J7LKA2</accession>
<evidence type="ECO:0000313" key="2">
    <source>
        <dbReference type="EMBL" id="MBI1492144.1"/>
    </source>
</evidence>
<dbReference type="Gene3D" id="3.40.50.620">
    <property type="entry name" value="HUPs"/>
    <property type="match status" value="1"/>
</dbReference>
<dbReference type="InterPro" id="IPR051599">
    <property type="entry name" value="Cell_Envelope_Assoc"/>
</dbReference>
<dbReference type="InterPro" id="IPR014729">
    <property type="entry name" value="Rossmann-like_a/b/a_fold"/>
</dbReference>
<dbReference type="RefSeq" id="WP_228847105.1">
    <property type="nucleotide sequence ID" value="NZ_JADCKQ010000001.1"/>
</dbReference>
<name>A0A8J7LKA2_9RHOB</name>
<protein>
    <submittedName>
        <fullName evidence="2">YdcF family protein</fullName>
    </submittedName>
</protein>
<proteinExistence type="predicted"/>
<comment type="caution">
    <text evidence="2">The sequence shown here is derived from an EMBL/GenBank/DDBJ whole genome shotgun (WGS) entry which is preliminary data.</text>
</comment>
<gene>
    <name evidence="2" type="ORF">H1D41_00685</name>
</gene>
<dbReference type="GO" id="GO:0000270">
    <property type="term" value="P:peptidoglycan metabolic process"/>
    <property type="evidence" value="ECO:0007669"/>
    <property type="project" value="TreeGrafter"/>
</dbReference>
<dbReference type="EMBL" id="JADCKQ010000001">
    <property type="protein sequence ID" value="MBI1492144.1"/>
    <property type="molecule type" value="Genomic_DNA"/>
</dbReference>
<keyword evidence="3" id="KW-1185">Reference proteome</keyword>
<dbReference type="GO" id="GO:0005886">
    <property type="term" value="C:plasma membrane"/>
    <property type="evidence" value="ECO:0007669"/>
    <property type="project" value="TreeGrafter"/>
</dbReference>
<dbReference type="GO" id="GO:0043164">
    <property type="term" value="P:Gram-negative-bacterium-type cell wall biogenesis"/>
    <property type="evidence" value="ECO:0007669"/>
    <property type="project" value="TreeGrafter"/>
</dbReference>
<dbReference type="Pfam" id="PF02698">
    <property type="entry name" value="DUF218"/>
    <property type="match status" value="1"/>
</dbReference>
<dbReference type="AlphaFoldDB" id="A0A8J7LKA2"/>
<dbReference type="CDD" id="cd06259">
    <property type="entry name" value="YdcF-like"/>
    <property type="match status" value="1"/>
</dbReference>
<dbReference type="PANTHER" id="PTHR30336:SF4">
    <property type="entry name" value="ENVELOPE BIOGENESIS FACTOR ELYC"/>
    <property type="match status" value="1"/>
</dbReference>
<reference evidence="2" key="1">
    <citation type="submission" date="2020-10" db="EMBL/GenBank/DDBJ databases">
        <title>Paenihalocynthiibacter styelae gen. nov., sp. nov., isolated from stalked sea squirt Styela clava.</title>
        <authorList>
            <person name="Kim Y.-O."/>
            <person name="Yoon J.-H."/>
        </authorList>
    </citation>
    <scope>NUCLEOTIDE SEQUENCE</scope>
    <source>
        <strain evidence="2">MYP1-1</strain>
    </source>
</reference>